<keyword evidence="7 8" id="KW-0472">Membrane</keyword>
<evidence type="ECO:0000256" key="3">
    <source>
        <dbReference type="ARBA" id="ARBA00022448"/>
    </source>
</evidence>
<feature type="transmembrane region" description="Helical" evidence="8">
    <location>
        <begin position="44"/>
        <end position="65"/>
    </location>
</feature>
<protein>
    <submittedName>
        <fullName evidence="11">Putative transport system permease protein</fullName>
    </submittedName>
</protein>
<dbReference type="Pfam" id="PF16916">
    <property type="entry name" value="ZT_dimer"/>
    <property type="match status" value="1"/>
</dbReference>
<feature type="transmembrane region" description="Helical" evidence="8">
    <location>
        <begin position="166"/>
        <end position="196"/>
    </location>
</feature>
<dbReference type="KEGG" id="kvl:KVU_2590"/>
<evidence type="ECO:0000256" key="6">
    <source>
        <dbReference type="ARBA" id="ARBA00022989"/>
    </source>
</evidence>
<dbReference type="GO" id="GO:0015093">
    <property type="term" value="F:ferrous iron transmembrane transporter activity"/>
    <property type="evidence" value="ECO:0007669"/>
    <property type="project" value="TreeGrafter"/>
</dbReference>
<evidence type="ECO:0000256" key="8">
    <source>
        <dbReference type="SAM" id="Phobius"/>
    </source>
</evidence>
<dbReference type="Gene3D" id="3.30.70.1350">
    <property type="entry name" value="Cation efflux protein, cytoplasmic domain"/>
    <property type="match status" value="1"/>
</dbReference>
<feature type="transmembrane region" description="Helical" evidence="8">
    <location>
        <begin position="116"/>
        <end position="138"/>
    </location>
</feature>
<dbReference type="InterPro" id="IPR036837">
    <property type="entry name" value="Cation_efflux_CTD_sf"/>
</dbReference>
<feature type="domain" description="Cation efflux protein cytoplasmic" evidence="10">
    <location>
        <begin position="216"/>
        <end position="291"/>
    </location>
</feature>
<evidence type="ECO:0000313" key="12">
    <source>
        <dbReference type="Proteomes" id="UP000000692"/>
    </source>
</evidence>
<comment type="similarity">
    <text evidence="2">Belongs to the cation diffusion facilitator (CDF) transporter (TC 2.A.4) family.</text>
</comment>
<keyword evidence="4" id="KW-1003">Cell membrane</keyword>
<dbReference type="Proteomes" id="UP000000692">
    <property type="component" value="Chromosome"/>
</dbReference>
<evidence type="ECO:0000313" key="11">
    <source>
        <dbReference type="EMBL" id="AEM42429.1"/>
    </source>
</evidence>
<comment type="subcellular location">
    <subcellularLocation>
        <location evidence="1">Membrane</location>
        <topology evidence="1">Multi-pass membrane protein</topology>
    </subcellularLocation>
</comment>
<dbReference type="InterPro" id="IPR027470">
    <property type="entry name" value="Cation_efflux_CTD"/>
</dbReference>
<dbReference type="InterPro" id="IPR027469">
    <property type="entry name" value="Cation_efflux_TMD_sf"/>
</dbReference>
<dbReference type="SUPFAM" id="SSF160240">
    <property type="entry name" value="Cation efflux protein cytoplasmic domain-like"/>
    <property type="match status" value="1"/>
</dbReference>
<evidence type="ECO:0000256" key="7">
    <source>
        <dbReference type="ARBA" id="ARBA00023136"/>
    </source>
</evidence>
<gene>
    <name evidence="11" type="primary">fieF</name>
    <name evidence="11" type="ordered locus">KVU_2590</name>
</gene>
<dbReference type="Gene3D" id="1.20.1510.10">
    <property type="entry name" value="Cation efflux protein transmembrane domain"/>
    <property type="match status" value="1"/>
</dbReference>
<keyword evidence="12" id="KW-1185">Reference proteome</keyword>
<keyword evidence="3" id="KW-0813">Transport</keyword>
<dbReference type="Pfam" id="PF01545">
    <property type="entry name" value="Cation_efflux"/>
    <property type="match status" value="1"/>
</dbReference>
<dbReference type="PANTHER" id="PTHR43840:SF41">
    <property type="entry name" value="CATION-EFFLUX PUMP FIEF"/>
    <property type="match status" value="1"/>
</dbReference>
<keyword evidence="6 8" id="KW-1133">Transmembrane helix</keyword>
<evidence type="ECO:0000256" key="1">
    <source>
        <dbReference type="ARBA" id="ARBA00004141"/>
    </source>
</evidence>
<dbReference type="HOGENOM" id="CLU_013430_3_0_5"/>
<sequence>MSKSDDNNRLNLSAGVLSVSVASLLVLGKLWALQATGALSIAATLADSALDLLMSLGGLIAIAYAAKPADKDHHFGHTAVEDLTALAQSLVITASAVLIALAAIRRMAAGDTDVIGAQGIGMVIMVLSIVLTLGLVAWQRHVARRTGSRVVAADSLHYIGDLIPNIGALIALAVSALWGIGAVDSVIALLAAGLMLRGAAKIGKQAWDALMDRSAPPDVIATIEGVARDFDGIIGYHDLKTRTSGSRIFVTLHIEMDGNQTLFAAHRTSAALRRAIVRALPNADVMIHKDPFGAPPHPDDERQQ</sequence>
<dbReference type="InterPro" id="IPR058533">
    <property type="entry name" value="Cation_efflux_TM"/>
</dbReference>
<dbReference type="SUPFAM" id="SSF161111">
    <property type="entry name" value="Cation efflux protein transmembrane domain-like"/>
    <property type="match status" value="1"/>
</dbReference>
<dbReference type="InterPro" id="IPR002524">
    <property type="entry name" value="Cation_efflux"/>
</dbReference>
<dbReference type="GO" id="GO:0015341">
    <property type="term" value="F:zinc efflux antiporter activity"/>
    <property type="evidence" value="ECO:0007669"/>
    <property type="project" value="TreeGrafter"/>
</dbReference>
<dbReference type="RefSeq" id="WP_013383087.1">
    <property type="nucleotide sequence ID" value="NC_017384.1"/>
</dbReference>
<name>F9Y8V2_KETVW</name>
<feature type="domain" description="Cation efflux protein transmembrane" evidence="9">
    <location>
        <begin position="17"/>
        <end position="211"/>
    </location>
</feature>
<evidence type="ECO:0000256" key="2">
    <source>
        <dbReference type="ARBA" id="ARBA00008114"/>
    </source>
</evidence>
<dbReference type="eggNOG" id="COG0053">
    <property type="taxonomic scope" value="Bacteria"/>
</dbReference>
<feature type="transmembrane region" description="Helical" evidence="8">
    <location>
        <begin position="12"/>
        <end position="32"/>
    </location>
</feature>
<accession>F9Y8V2</accession>
<dbReference type="PANTHER" id="PTHR43840">
    <property type="entry name" value="MITOCHONDRIAL METAL TRANSPORTER 1-RELATED"/>
    <property type="match status" value="1"/>
</dbReference>
<keyword evidence="5 8" id="KW-0812">Transmembrane</keyword>
<organism evidence="11 12">
    <name type="scientific">Ketogulonicigenium vulgare (strain WSH-001)</name>
    <dbReference type="NCBI Taxonomy" id="759362"/>
    <lineage>
        <taxon>Bacteria</taxon>
        <taxon>Pseudomonadati</taxon>
        <taxon>Pseudomonadota</taxon>
        <taxon>Alphaproteobacteria</taxon>
        <taxon>Rhodobacterales</taxon>
        <taxon>Roseobacteraceae</taxon>
        <taxon>Ketogulonicigenium</taxon>
    </lineage>
</organism>
<dbReference type="OrthoDB" id="9806522at2"/>
<dbReference type="GO" id="GO:0006882">
    <property type="term" value="P:intracellular zinc ion homeostasis"/>
    <property type="evidence" value="ECO:0007669"/>
    <property type="project" value="TreeGrafter"/>
</dbReference>
<reference evidence="11 12" key="1">
    <citation type="journal article" date="2011" name="J. Bacteriol.">
        <title>Complete genome sequence of the industrial strain Ketogulonicigenium vulgare WSH-001.</title>
        <authorList>
            <person name="Liu L."/>
            <person name="Li Y."/>
            <person name="Zhang J."/>
            <person name="Zhou Z."/>
            <person name="Liu J."/>
            <person name="Li X."/>
            <person name="Zhou J."/>
            <person name="Du G."/>
            <person name="Wang L."/>
            <person name="Chen J."/>
        </authorList>
    </citation>
    <scope>NUCLEOTIDE SEQUENCE [LARGE SCALE GENOMIC DNA]</scope>
    <source>
        <strain evidence="11 12">WSH-001</strain>
    </source>
</reference>
<evidence type="ECO:0000259" key="9">
    <source>
        <dbReference type="Pfam" id="PF01545"/>
    </source>
</evidence>
<dbReference type="PATRIC" id="fig|759362.5.peg.2709"/>
<evidence type="ECO:0000256" key="5">
    <source>
        <dbReference type="ARBA" id="ARBA00022692"/>
    </source>
</evidence>
<dbReference type="EMBL" id="CP002018">
    <property type="protein sequence ID" value="AEM42429.1"/>
    <property type="molecule type" value="Genomic_DNA"/>
</dbReference>
<dbReference type="InterPro" id="IPR050291">
    <property type="entry name" value="CDF_Transporter"/>
</dbReference>
<evidence type="ECO:0000259" key="10">
    <source>
        <dbReference type="Pfam" id="PF16916"/>
    </source>
</evidence>
<evidence type="ECO:0000256" key="4">
    <source>
        <dbReference type="ARBA" id="ARBA00022475"/>
    </source>
</evidence>
<proteinExistence type="inferred from homology"/>
<feature type="transmembrane region" description="Helical" evidence="8">
    <location>
        <begin position="85"/>
        <end position="104"/>
    </location>
</feature>
<dbReference type="AlphaFoldDB" id="F9Y8V2"/>
<dbReference type="NCBIfam" id="TIGR01297">
    <property type="entry name" value="CDF"/>
    <property type="match status" value="1"/>
</dbReference>
<dbReference type="GO" id="GO:0015086">
    <property type="term" value="F:cadmium ion transmembrane transporter activity"/>
    <property type="evidence" value="ECO:0007669"/>
    <property type="project" value="TreeGrafter"/>
</dbReference>
<dbReference type="GO" id="GO:0005886">
    <property type="term" value="C:plasma membrane"/>
    <property type="evidence" value="ECO:0007669"/>
    <property type="project" value="TreeGrafter"/>
</dbReference>